<dbReference type="PROSITE" id="PS00041">
    <property type="entry name" value="HTH_ARAC_FAMILY_1"/>
    <property type="match status" value="1"/>
</dbReference>
<dbReference type="InterPro" id="IPR018060">
    <property type="entry name" value="HTH_AraC"/>
</dbReference>
<evidence type="ECO:0000256" key="1">
    <source>
        <dbReference type="ARBA" id="ARBA00023015"/>
    </source>
</evidence>
<dbReference type="InterPro" id="IPR014710">
    <property type="entry name" value="RmlC-like_jellyroll"/>
</dbReference>
<dbReference type="InterPro" id="IPR011051">
    <property type="entry name" value="RmlC_Cupin_sf"/>
</dbReference>
<sequence length="236" mass="27054">MVKNLLSIRSYSTKPATHSHPFNQLVLPLRGVINIRVGDFNGKVAPGECVVVKTDAEHLFTADAQARFVVADMQDLPDNINYSQRIVFAINHSLSCYLTFIESQLENKINEKVEQSMFEMFTLLLQEQPILAKIDHRIGTAISFIEQNMMKQLQIKNLAELACLSETQFKKLFKQETNTTVMKYVTKLRMEKAQALLTHTDYPLPIIGEKVGYQEPSAFSRKFSQYFGFPPNKFKR</sequence>
<proteinExistence type="predicted"/>
<dbReference type="RefSeq" id="WP_341627472.1">
    <property type="nucleotide sequence ID" value="NZ_JBAKBA010000012.1"/>
</dbReference>
<evidence type="ECO:0000256" key="3">
    <source>
        <dbReference type="ARBA" id="ARBA00023163"/>
    </source>
</evidence>
<dbReference type="Pfam" id="PF12833">
    <property type="entry name" value="HTH_18"/>
    <property type="match status" value="1"/>
</dbReference>
<dbReference type="InterPro" id="IPR018062">
    <property type="entry name" value="HTH_AraC-typ_CS"/>
</dbReference>
<evidence type="ECO:0000313" key="6">
    <source>
        <dbReference type="Proteomes" id="UP001366060"/>
    </source>
</evidence>
<dbReference type="Gene3D" id="2.60.120.10">
    <property type="entry name" value="Jelly Rolls"/>
    <property type="match status" value="1"/>
</dbReference>
<gene>
    <name evidence="5" type="ORF">V6255_06770</name>
</gene>
<comment type="caution">
    <text evidence="5">The sequence shown here is derived from an EMBL/GenBank/DDBJ whole genome shotgun (WGS) entry which is preliminary data.</text>
</comment>
<dbReference type="Proteomes" id="UP001366060">
    <property type="component" value="Unassembled WGS sequence"/>
</dbReference>
<evidence type="ECO:0000259" key="4">
    <source>
        <dbReference type="PROSITE" id="PS01124"/>
    </source>
</evidence>
<dbReference type="PANTHER" id="PTHR43280">
    <property type="entry name" value="ARAC-FAMILY TRANSCRIPTIONAL REGULATOR"/>
    <property type="match status" value="1"/>
</dbReference>
<dbReference type="EMBL" id="JBAKBA010000012">
    <property type="protein sequence ID" value="MEL0658843.1"/>
    <property type="molecule type" value="Genomic_DNA"/>
</dbReference>
<organism evidence="5 6">
    <name type="scientific">Psychromonas arctica</name>
    <dbReference type="NCBI Taxonomy" id="168275"/>
    <lineage>
        <taxon>Bacteria</taxon>
        <taxon>Pseudomonadati</taxon>
        <taxon>Pseudomonadota</taxon>
        <taxon>Gammaproteobacteria</taxon>
        <taxon>Alteromonadales</taxon>
        <taxon>Psychromonadaceae</taxon>
        <taxon>Psychromonas</taxon>
    </lineage>
</organism>
<evidence type="ECO:0000313" key="5">
    <source>
        <dbReference type="EMBL" id="MEL0658843.1"/>
    </source>
</evidence>
<protein>
    <submittedName>
        <fullName evidence="5">AraC family transcriptional regulator</fullName>
    </submittedName>
</protein>
<keyword evidence="1" id="KW-0805">Transcription regulation</keyword>
<dbReference type="SMART" id="SM00342">
    <property type="entry name" value="HTH_ARAC"/>
    <property type="match status" value="1"/>
</dbReference>
<name>A0ABU9HAL0_9GAMM</name>
<accession>A0ABU9HAL0</accession>
<dbReference type="InterPro" id="IPR009057">
    <property type="entry name" value="Homeodomain-like_sf"/>
</dbReference>
<dbReference type="SUPFAM" id="SSF46689">
    <property type="entry name" value="Homeodomain-like"/>
    <property type="match status" value="2"/>
</dbReference>
<keyword evidence="6" id="KW-1185">Reference proteome</keyword>
<reference evidence="5 6" key="1">
    <citation type="submission" date="2024-02" db="EMBL/GenBank/DDBJ databases">
        <title>Bacteria isolated from the canopy kelp, Nereocystis luetkeana.</title>
        <authorList>
            <person name="Pfister C.A."/>
            <person name="Younker I.T."/>
            <person name="Light S.H."/>
        </authorList>
    </citation>
    <scope>NUCLEOTIDE SEQUENCE [LARGE SCALE GENOMIC DNA]</scope>
    <source>
        <strain evidence="5 6">TI.2.07</strain>
    </source>
</reference>
<keyword evidence="2" id="KW-0238">DNA-binding</keyword>
<dbReference type="Gene3D" id="1.10.10.60">
    <property type="entry name" value="Homeodomain-like"/>
    <property type="match status" value="2"/>
</dbReference>
<dbReference type="PANTHER" id="PTHR43280:SF2">
    <property type="entry name" value="HTH-TYPE TRANSCRIPTIONAL REGULATOR EXSA"/>
    <property type="match status" value="1"/>
</dbReference>
<evidence type="ECO:0000256" key="2">
    <source>
        <dbReference type="ARBA" id="ARBA00023125"/>
    </source>
</evidence>
<dbReference type="PROSITE" id="PS01124">
    <property type="entry name" value="HTH_ARAC_FAMILY_2"/>
    <property type="match status" value="1"/>
</dbReference>
<dbReference type="SUPFAM" id="SSF51182">
    <property type="entry name" value="RmlC-like cupins"/>
    <property type="match status" value="1"/>
</dbReference>
<feature type="domain" description="HTH araC/xylS-type" evidence="4">
    <location>
        <begin position="139"/>
        <end position="236"/>
    </location>
</feature>
<keyword evidence="3" id="KW-0804">Transcription</keyword>